<gene>
    <name evidence="1" type="ORF">NCTC10338_04761</name>
</gene>
<reference evidence="1 2" key="1">
    <citation type="submission" date="2018-06" db="EMBL/GenBank/DDBJ databases">
        <authorList>
            <consortium name="Pathogen Informatics"/>
            <person name="Doyle S."/>
        </authorList>
    </citation>
    <scope>NUCLEOTIDE SEQUENCE [LARGE SCALE GENOMIC DNA]</scope>
    <source>
        <strain evidence="1 2">NCTC10338</strain>
    </source>
</reference>
<protein>
    <submittedName>
        <fullName evidence="1">Transcriptional regulator, GntR family</fullName>
    </submittedName>
</protein>
<dbReference type="AlphaFoldDB" id="A0AAJ5A673"/>
<evidence type="ECO:0000313" key="1">
    <source>
        <dbReference type="EMBL" id="SUX55518.1"/>
    </source>
</evidence>
<sequence length="46" mass="5374">MKVYPVEDHSISKGKHNNQIILGFGHLKKDEIQEGITRLFRAIFHK</sequence>
<dbReference type="EMBL" id="UFSZ01000002">
    <property type="protein sequence ID" value="SUX55518.1"/>
    <property type="molecule type" value="Genomic_DNA"/>
</dbReference>
<organism evidence="1 2">
    <name type="scientific">Lysinibacillus sphaericus</name>
    <name type="common">Bacillus sphaericus</name>
    <dbReference type="NCBI Taxonomy" id="1421"/>
    <lineage>
        <taxon>Bacteria</taxon>
        <taxon>Bacillati</taxon>
        <taxon>Bacillota</taxon>
        <taxon>Bacilli</taxon>
        <taxon>Bacillales</taxon>
        <taxon>Bacillaceae</taxon>
        <taxon>Lysinibacillus</taxon>
    </lineage>
</organism>
<proteinExistence type="predicted"/>
<evidence type="ECO:0000313" key="2">
    <source>
        <dbReference type="Proteomes" id="UP000255295"/>
    </source>
</evidence>
<accession>A0AAJ5A673</accession>
<name>A0AAJ5A673_LYSSH</name>
<dbReference type="Proteomes" id="UP000255295">
    <property type="component" value="Unassembled WGS sequence"/>
</dbReference>
<comment type="caution">
    <text evidence="1">The sequence shown here is derived from an EMBL/GenBank/DDBJ whole genome shotgun (WGS) entry which is preliminary data.</text>
</comment>